<evidence type="ECO:0000256" key="1">
    <source>
        <dbReference type="ARBA" id="ARBA00010333"/>
    </source>
</evidence>
<reference evidence="5 6" key="1">
    <citation type="submission" date="2017-09" db="EMBL/GenBank/DDBJ databases">
        <title>The draft genome sequences of Marinobacter sp. PWS21.</title>
        <authorList>
            <person name="Cao J."/>
        </authorList>
    </citation>
    <scope>NUCLEOTIDE SEQUENCE [LARGE SCALE GENOMIC DNA]</scope>
    <source>
        <strain evidence="5 6">PWS21</strain>
    </source>
</reference>
<comment type="caution">
    <text evidence="5">The sequence shown here is derived from an EMBL/GenBank/DDBJ whole genome shotgun (WGS) entry which is preliminary data.</text>
</comment>
<evidence type="ECO:0000256" key="2">
    <source>
        <dbReference type="ARBA" id="ARBA00022729"/>
    </source>
</evidence>
<accession>A0A2G1UR27</accession>
<dbReference type="SMART" id="SM00062">
    <property type="entry name" value="PBPb"/>
    <property type="match status" value="1"/>
</dbReference>
<evidence type="ECO:0000313" key="5">
    <source>
        <dbReference type="EMBL" id="PHQ16956.1"/>
    </source>
</evidence>
<feature type="domain" description="Solute-binding protein family 3/N-terminal" evidence="4">
    <location>
        <begin position="31"/>
        <end position="250"/>
    </location>
</feature>
<dbReference type="PANTHER" id="PTHR35936">
    <property type="entry name" value="MEMBRANE-BOUND LYTIC MUREIN TRANSGLYCOSYLASE F"/>
    <property type="match status" value="1"/>
</dbReference>
<dbReference type="Pfam" id="PF00497">
    <property type="entry name" value="SBP_bac_3"/>
    <property type="match status" value="1"/>
</dbReference>
<sequence>MIGVSAILALAAASGLTLASPSENSPAESRTLKFNVSPNGYPPYVIVGENDYSGIVWDVVTHIADRLDYKVEPRKIPRKRVDQMLLDGYIDATPRAIEWTENPEQFVFSDPIVRVQEVFFVPLDSSFEYNSPDDLRSKTLVTHLGYKYPVLEPLLESGELQRFDVSEDSDMFDYLLHGRRFDAAVADRLLGQWIIRQENLQGKVRYTTNNISDYGFRLMLRPEWQPFVDQFNEELADLRASGKLEHILSSYR</sequence>
<dbReference type="Gene3D" id="3.40.190.10">
    <property type="entry name" value="Periplasmic binding protein-like II"/>
    <property type="match status" value="2"/>
</dbReference>
<dbReference type="InterPro" id="IPR001638">
    <property type="entry name" value="Solute-binding_3/MltF_N"/>
</dbReference>
<evidence type="ECO:0000259" key="4">
    <source>
        <dbReference type="SMART" id="SM00062"/>
    </source>
</evidence>
<feature type="signal peptide" evidence="3">
    <location>
        <begin position="1"/>
        <end position="19"/>
    </location>
</feature>
<gene>
    <name evidence="5" type="ORF">CLH61_01765</name>
</gene>
<keyword evidence="6" id="KW-1185">Reference proteome</keyword>
<comment type="similarity">
    <text evidence="1">Belongs to the bacterial solute-binding protein 3 family.</text>
</comment>
<proteinExistence type="inferred from homology"/>
<protein>
    <submittedName>
        <fullName evidence="5">Amino acid ABC transporter substrate-binding protein</fullName>
    </submittedName>
</protein>
<keyword evidence="2 3" id="KW-0732">Signal</keyword>
<organism evidence="5 6">
    <name type="scientific">Marinobacter profundi</name>
    <dbReference type="NCBI Taxonomy" id="2666256"/>
    <lineage>
        <taxon>Bacteria</taxon>
        <taxon>Pseudomonadati</taxon>
        <taxon>Pseudomonadota</taxon>
        <taxon>Gammaproteobacteria</taxon>
        <taxon>Pseudomonadales</taxon>
        <taxon>Marinobacteraceae</taxon>
        <taxon>Marinobacter</taxon>
    </lineage>
</organism>
<evidence type="ECO:0000313" key="6">
    <source>
        <dbReference type="Proteomes" id="UP000231409"/>
    </source>
</evidence>
<feature type="chain" id="PRO_5013847750" evidence="3">
    <location>
        <begin position="20"/>
        <end position="252"/>
    </location>
</feature>
<dbReference type="EMBL" id="NTFH01000003">
    <property type="protein sequence ID" value="PHQ16956.1"/>
    <property type="molecule type" value="Genomic_DNA"/>
</dbReference>
<evidence type="ECO:0000256" key="3">
    <source>
        <dbReference type="SAM" id="SignalP"/>
    </source>
</evidence>
<dbReference type="SUPFAM" id="SSF53850">
    <property type="entry name" value="Periplasmic binding protein-like II"/>
    <property type="match status" value="1"/>
</dbReference>
<dbReference type="PANTHER" id="PTHR35936:SF35">
    <property type="entry name" value="L-CYSTINE-BINDING PROTEIN TCYJ"/>
    <property type="match status" value="1"/>
</dbReference>
<name>A0A2G1UR27_9GAMM</name>
<dbReference type="Proteomes" id="UP000231409">
    <property type="component" value="Unassembled WGS sequence"/>
</dbReference>
<dbReference type="AlphaFoldDB" id="A0A2G1UR27"/>